<evidence type="ECO:0000313" key="1">
    <source>
        <dbReference type="EMBL" id="BAO19249.1"/>
    </source>
</evidence>
<sequence>MCEDLFRSGRSFAWQCTYPRALETECHGCPRSHRSGQSFEEPNSVHDIPVLAAMIQRTDESDAAALLALIDVFQVLTGAYGPYAVEFHHNDRPVAHAKPKPDRQGLEFLDNNGVELSHDDVVIKARRKTLDEIVSAMSVD</sequence>
<dbReference type="EMBL" id="AB853026">
    <property type="protein sequence ID" value="BAO19249.1"/>
    <property type="molecule type" value="Genomic_DNA"/>
</dbReference>
<reference evidence="1" key="1">
    <citation type="journal article" date="2014" name="Microbiology">
        <title>A 2,4-dichlorophenoxyacetic acid degradation plasmid pM7012 discloses distribution of an unclassified megaplasmid group across bacterial species.</title>
        <authorList>
            <person name="Sakai Y."/>
            <person name="Ogawa N."/>
            <person name="Shimomura Y."/>
            <person name="Fujii T."/>
        </authorList>
    </citation>
    <scope>NUCLEOTIDE SEQUENCE</scope>
    <source>
        <strain evidence="1">M701</strain>
    </source>
</reference>
<proteinExistence type="predicted"/>
<accession>V5YPP5</accession>
<reference evidence="1" key="2">
    <citation type="submission" date="2024-06" db="EMBL/GenBank/DDBJ databases">
        <authorList>
            <person name="Sakai Y."/>
            <person name="Fujii T."/>
        </authorList>
    </citation>
    <scope>NUCLEOTIDE SEQUENCE</scope>
    <source>
        <strain evidence="1">M701</strain>
        <plasmid evidence="1">pM7012</plasmid>
    </source>
</reference>
<name>V5YPP5_9BURK</name>
<dbReference type="AlphaFoldDB" id="V5YPP5"/>
<keyword evidence="1" id="KW-0614">Plasmid</keyword>
<protein>
    <submittedName>
        <fullName evidence="1">Uncharacterized protein</fullName>
    </submittedName>
</protein>
<organism evidence="1">
    <name type="scientific">Burkholderia sp. M701</name>
    <dbReference type="NCBI Taxonomy" id="326454"/>
    <lineage>
        <taxon>Bacteria</taxon>
        <taxon>Pseudomonadati</taxon>
        <taxon>Pseudomonadota</taxon>
        <taxon>Betaproteobacteria</taxon>
        <taxon>Burkholderiales</taxon>
        <taxon>Burkholderiaceae</taxon>
        <taxon>Burkholderia</taxon>
    </lineage>
</organism>
<geneLocation type="plasmid" evidence="1">
    <name>pM7012</name>
</geneLocation>